<gene>
    <name evidence="10" type="ORF">BLA24_02595</name>
</gene>
<dbReference type="RefSeq" id="WP_099197624.1">
    <property type="nucleotide sequence ID" value="NZ_JBIRXA010000023.1"/>
</dbReference>
<evidence type="ECO:0000256" key="1">
    <source>
        <dbReference type="ARBA" id="ARBA00004651"/>
    </source>
</evidence>
<comment type="subcellular location">
    <subcellularLocation>
        <location evidence="1 8">Cell membrane</location>
        <topology evidence="1 8">Multi-pass membrane protein</topology>
    </subcellularLocation>
</comment>
<dbReference type="AlphaFoldDB" id="A0A2G1XPR7"/>
<feature type="transmembrane region" description="Helical" evidence="8">
    <location>
        <begin position="251"/>
        <end position="269"/>
    </location>
</feature>
<dbReference type="EMBL" id="NHZO01000037">
    <property type="protein sequence ID" value="PHQ53222.1"/>
    <property type="molecule type" value="Genomic_DNA"/>
</dbReference>
<evidence type="ECO:0000313" key="10">
    <source>
        <dbReference type="EMBL" id="PHQ53222.1"/>
    </source>
</evidence>
<name>A0A2G1XPR7_STRCJ</name>
<accession>A0A2G1XPR7</accession>
<dbReference type="PIRSF" id="PIRSF006648">
    <property type="entry name" value="DrrB"/>
    <property type="match status" value="1"/>
</dbReference>
<keyword evidence="5 8" id="KW-1133">Transmembrane helix</keyword>
<dbReference type="InterPro" id="IPR013525">
    <property type="entry name" value="ABC2_TM"/>
</dbReference>
<evidence type="ECO:0000256" key="5">
    <source>
        <dbReference type="ARBA" id="ARBA00022989"/>
    </source>
</evidence>
<feature type="transmembrane region" description="Helical" evidence="8">
    <location>
        <begin position="137"/>
        <end position="157"/>
    </location>
</feature>
<proteinExistence type="inferred from homology"/>
<dbReference type="InterPro" id="IPR000412">
    <property type="entry name" value="ABC_2_transport"/>
</dbReference>
<dbReference type="GO" id="GO:0043190">
    <property type="term" value="C:ATP-binding cassette (ABC) transporter complex"/>
    <property type="evidence" value="ECO:0007669"/>
    <property type="project" value="InterPro"/>
</dbReference>
<reference evidence="10 11" key="1">
    <citation type="journal article" date="2017" name="Biochemistry">
        <title>Identification of the Biosynthetic Pathway for the Antibiotic Bicyclomycin.</title>
        <authorList>
            <person name="Patteson J."/>
            <person name="Cai W."/>
            <person name="Johnson R.A."/>
            <person name="Santa Maria K."/>
            <person name="Li B."/>
        </authorList>
    </citation>
    <scope>NUCLEOTIDE SEQUENCE [LARGE SCALE GENOMIC DNA]</scope>
    <source>
        <strain evidence="10 11">ATCC 21532</strain>
    </source>
</reference>
<evidence type="ECO:0000256" key="8">
    <source>
        <dbReference type="RuleBase" id="RU361157"/>
    </source>
</evidence>
<dbReference type="GO" id="GO:0140359">
    <property type="term" value="F:ABC-type transporter activity"/>
    <property type="evidence" value="ECO:0007669"/>
    <property type="project" value="InterPro"/>
</dbReference>
<dbReference type="GO" id="GO:0046677">
    <property type="term" value="P:response to antibiotic"/>
    <property type="evidence" value="ECO:0007669"/>
    <property type="project" value="UniProtKB-KW"/>
</dbReference>
<keyword evidence="7" id="KW-0046">Antibiotic resistance</keyword>
<evidence type="ECO:0000256" key="2">
    <source>
        <dbReference type="ARBA" id="ARBA00007783"/>
    </source>
</evidence>
<protein>
    <recommendedName>
        <fullName evidence="8">Transport permease protein</fullName>
    </recommendedName>
</protein>
<organism evidence="10 11">
    <name type="scientific">Streptomyces cinnamoneus</name>
    <name type="common">Streptoverticillium cinnamoneum</name>
    <dbReference type="NCBI Taxonomy" id="53446"/>
    <lineage>
        <taxon>Bacteria</taxon>
        <taxon>Bacillati</taxon>
        <taxon>Actinomycetota</taxon>
        <taxon>Actinomycetes</taxon>
        <taxon>Kitasatosporales</taxon>
        <taxon>Streptomycetaceae</taxon>
        <taxon>Streptomyces</taxon>
        <taxon>Streptomyces cinnamoneus group</taxon>
    </lineage>
</organism>
<feature type="transmembrane region" description="Helical" evidence="8">
    <location>
        <begin position="200"/>
        <end position="222"/>
    </location>
</feature>
<evidence type="ECO:0000313" key="11">
    <source>
        <dbReference type="Proteomes" id="UP000222531"/>
    </source>
</evidence>
<keyword evidence="8" id="KW-0813">Transport</keyword>
<dbReference type="Proteomes" id="UP000222531">
    <property type="component" value="Unassembled WGS sequence"/>
</dbReference>
<evidence type="ECO:0000256" key="3">
    <source>
        <dbReference type="ARBA" id="ARBA00022475"/>
    </source>
</evidence>
<dbReference type="InterPro" id="IPR051328">
    <property type="entry name" value="T7SS_ABC-Transporter"/>
</dbReference>
<evidence type="ECO:0000256" key="7">
    <source>
        <dbReference type="ARBA" id="ARBA00023251"/>
    </source>
</evidence>
<dbReference type="Pfam" id="PF01061">
    <property type="entry name" value="ABC2_membrane"/>
    <property type="match status" value="1"/>
</dbReference>
<feature type="transmembrane region" description="Helical" evidence="8">
    <location>
        <begin position="163"/>
        <end position="188"/>
    </location>
</feature>
<dbReference type="InterPro" id="IPR047817">
    <property type="entry name" value="ABC2_TM_bact-type"/>
</dbReference>
<comment type="caution">
    <text evidence="10">The sequence shown here is derived from an EMBL/GenBank/DDBJ whole genome shotgun (WGS) entry which is preliminary data.</text>
</comment>
<dbReference type="PANTHER" id="PTHR43077">
    <property type="entry name" value="TRANSPORT PERMEASE YVFS-RELATED"/>
    <property type="match status" value="1"/>
</dbReference>
<dbReference type="PRINTS" id="PR00164">
    <property type="entry name" value="ABC2TRNSPORT"/>
</dbReference>
<keyword evidence="6 8" id="KW-0472">Membrane</keyword>
<feature type="transmembrane region" description="Helical" evidence="8">
    <location>
        <begin position="76"/>
        <end position="98"/>
    </location>
</feature>
<sequence length="277" mass="29034">MARALAQEHPGAAQPPAQWTGAGIGTQIAVLTGKSLRKLVTDPKLLIFSVLQPLVLLLLFGQVFTSVATTPHFPDGVGYIEFLVPAILVTTSMQSALMSGVGLNEDIKNGVVARFRSMPIWLGSVLVARSVFDVARAAVRLLVLLVLATVLFGFSPAGGVPGVLAAVVLALLIGFALAWIFMAIACWLRNAEAMQGVGFLVMFPLMFASNALVPTAGLPGWLQVIAHANPMSYGIDASRHLMWGQPAGTSVLASVGTSAVLAVVAAVVAERGFRRPQ</sequence>
<dbReference type="PANTHER" id="PTHR43077:SF8">
    <property type="entry name" value="DOXORUBICIN RESISTANCE ABC TRANSPORTER PERMEASE PROTEIN DRRB"/>
    <property type="match status" value="1"/>
</dbReference>
<feature type="transmembrane region" description="Helical" evidence="8">
    <location>
        <begin position="45"/>
        <end position="64"/>
    </location>
</feature>
<comment type="similarity">
    <text evidence="2 8">Belongs to the ABC-2 integral membrane protein family.</text>
</comment>
<evidence type="ECO:0000259" key="9">
    <source>
        <dbReference type="PROSITE" id="PS51012"/>
    </source>
</evidence>
<keyword evidence="11" id="KW-1185">Reference proteome</keyword>
<keyword evidence="3 8" id="KW-1003">Cell membrane</keyword>
<feature type="domain" description="ABC transmembrane type-2" evidence="9">
    <location>
        <begin position="44"/>
        <end position="276"/>
    </location>
</feature>
<dbReference type="PROSITE" id="PS51012">
    <property type="entry name" value="ABC_TM2"/>
    <property type="match status" value="1"/>
</dbReference>
<keyword evidence="4 8" id="KW-0812">Transmembrane</keyword>
<evidence type="ECO:0000256" key="6">
    <source>
        <dbReference type="ARBA" id="ARBA00023136"/>
    </source>
</evidence>
<dbReference type="OrthoDB" id="3486889at2"/>
<evidence type="ECO:0000256" key="4">
    <source>
        <dbReference type="ARBA" id="ARBA00022692"/>
    </source>
</evidence>